<evidence type="ECO:0000313" key="15">
    <source>
        <dbReference type="Proteomes" id="UP000694388"/>
    </source>
</evidence>
<evidence type="ECO:0000256" key="2">
    <source>
        <dbReference type="ARBA" id="ARBA00001965"/>
    </source>
</evidence>
<evidence type="ECO:0000256" key="1">
    <source>
        <dbReference type="ARBA" id="ARBA00000853"/>
    </source>
</evidence>
<dbReference type="GO" id="GO:0046872">
    <property type="term" value="F:metal ion binding"/>
    <property type="evidence" value="ECO:0007669"/>
    <property type="project" value="UniProtKB-KW"/>
</dbReference>
<dbReference type="GO" id="GO:0019556">
    <property type="term" value="P:L-histidine catabolic process to glutamate and formamide"/>
    <property type="evidence" value="ECO:0007669"/>
    <property type="project" value="UniProtKB-UniPathway"/>
</dbReference>
<dbReference type="PANTHER" id="PTHR42752">
    <property type="entry name" value="IMIDAZOLONEPROPIONASE"/>
    <property type="match status" value="1"/>
</dbReference>
<evidence type="ECO:0000256" key="7">
    <source>
        <dbReference type="ARBA" id="ARBA00022723"/>
    </source>
</evidence>
<dbReference type="InterPro" id="IPR011059">
    <property type="entry name" value="Metal-dep_hydrolase_composite"/>
</dbReference>
<evidence type="ECO:0000313" key="14">
    <source>
        <dbReference type="Ensembl" id="ENSEBUP00000020152.1"/>
    </source>
</evidence>
<reference evidence="14" key="2">
    <citation type="submission" date="2025-09" db="UniProtKB">
        <authorList>
            <consortium name="Ensembl"/>
        </authorList>
    </citation>
    <scope>IDENTIFICATION</scope>
</reference>
<dbReference type="Gene3D" id="3.20.20.140">
    <property type="entry name" value="Metal-dependent hydrolases"/>
    <property type="match status" value="1"/>
</dbReference>
<protein>
    <recommendedName>
        <fullName evidence="6">Probable imidazolonepropionase</fullName>
        <ecNumber evidence="5">3.5.2.7</ecNumber>
    </recommendedName>
    <alternativeName>
        <fullName evidence="12">Amidohydrolase domain-containing protein 1</fullName>
    </alternativeName>
</protein>
<evidence type="ECO:0000256" key="4">
    <source>
        <dbReference type="ARBA" id="ARBA00008002"/>
    </source>
</evidence>
<evidence type="ECO:0000256" key="10">
    <source>
        <dbReference type="ARBA" id="ARBA00022833"/>
    </source>
</evidence>
<dbReference type="PANTHER" id="PTHR42752:SF1">
    <property type="entry name" value="IMIDAZOLONEPROPIONASE-RELATED"/>
    <property type="match status" value="1"/>
</dbReference>
<dbReference type="Ensembl" id="ENSEBUT00000020728.1">
    <property type="protein sequence ID" value="ENSEBUP00000020152.1"/>
    <property type="gene ID" value="ENSEBUG00000012508.1"/>
</dbReference>
<accession>A0A8C4QT52</accession>
<evidence type="ECO:0000256" key="6">
    <source>
        <dbReference type="ARBA" id="ARBA00013406"/>
    </source>
</evidence>
<keyword evidence="9" id="KW-0369">Histidine metabolism</keyword>
<evidence type="ECO:0000256" key="12">
    <source>
        <dbReference type="ARBA" id="ARBA00030968"/>
    </source>
</evidence>
<organism evidence="14 15">
    <name type="scientific">Eptatretus burgeri</name>
    <name type="common">Inshore hagfish</name>
    <dbReference type="NCBI Taxonomy" id="7764"/>
    <lineage>
        <taxon>Eukaryota</taxon>
        <taxon>Metazoa</taxon>
        <taxon>Chordata</taxon>
        <taxon>Craniata</taxon>
        <taxon>Vertebrata</taxon>
        <taxon>Cyclostomata</taxon>
        <taxon>Myxini</taxon>
        <taxon>Myxiniformes</taxon>
        <taxon>Myxinidae</taxon>
        <taxon>Eptatretinae</taxon>
        <taxon>Eptatretus</taxon>
    </lineage>
</organism>
<dbReference type="InterPro" id="IPR032466">
    <property type="entry name" value="Metal_Hydrolase"/>
</dbReference>
<keyword evidence="7" id="KW-0479">Metal-binding</keyword>
<keyword evidence="8" id="KW-0378">Hydrolase</keyword>
<name>A0A8C4QT52_EPTBU</name>
<dbReference type="FunFam" id="3.20.20.140:FF:000007">
    <property type="entry name" value="Imidazolonepropionase"/>
    <property type="match status" value="1"/>
</dbReference>
<keyword evidence="15" id="KW-1185">Reference proteome</keyword>
<dbReference type="OMA" id="CAPHARW"/>
<evidence type="ECO:0000256" key="5">
    <source>
        <dbReference type="ARBA" id="ARBA00012864"/>
    </source>
</evidence>
<dbReference type="Proteomes" id="UP000694388">
    <property type="component" value="Unplaced"/>
</dbReference>
<dbReference type="AlphaFoldDB" id="A0A8C4QT52"/>
<dbReference type="GO" id="GO:0050480">
    <property type="term" value="F:imidazolonepropionase activity"/>
    <property type="evidence" value="ECO:0007669"/>
    <property type="project" value="UniProtKB-EC"/>
</dbReference>
<evidence type="ECO:0000256" key="3">
    <source>
        <dbReference type="ARBA" id="ARBA00004758"/>
    </source>
</evidence>
<comment type="catalytic activity">
    <reaction evidence="1">
        <text>4-imidazolone-5-propanoate + H2O = N-formimidoyl-L-glutamate</text>
        <dbReference type="Rhea" id="RHEA:23660"/>
        <dbReference type="ChEBI" id="CHEBI:15377"/>
        <dbReference type="ChEBI" id="CHEBI:58928"/>
        <dbReference type="ChEBI" id="CHEBI:77893"/>
        <dbReference type="EC" id="3.5.2.7"/>
    </reaction>
</comment>
<dbReference type="SUPFAM" id="SSF51556">
    <property type="entry name" value="Metallo-dependent hydrolases"/>
    <property type="match status" value="1"/>
</dbReference>
<proteinExistence type="inferred from homology"/>
<evidence type="ECO:0000256" key="9">
    <source>
        <dbReference type="ARBA" id="ARBA00022808"/>
    </source>
</evidence>
<evidence type="ECO:0000256" key="11">
    <source>
        <dbReference type="ARBA" id="ARBA00023004"/>
    </source>
</evidence>
<comment type="pathway">
    <text evidence="3">Amino-acid degradation; L-histidine degradation into L-glutamate; N-formimidoyl-L-glutamate from L-histidine: step 3/3.</text>
</comment>
<dbReference type="GO" id="GO:0005737">
    <property type="term" value="C:cytoplasm"/>
    <property type="evidence" value="ECO:0007669"/>
    <property type="project" value="InterPro"/>
</dbReference>
<sequence>MLSMSMCYVFTSMILNRTCSPPQLAGASYLDIHQAGGGIHYTMQHTRTAKQEQLLHSLRIRLFAMLRAGSTLVECKTGYGLDLDTETRMLRAIERARWHDRPAVHVTYCGAHAVPRGHLVSEYTREIVEKHLPTVVSLMHQGEVHVDSVDVFCEKGVFGLEETRTILSTGKNLGLRLNFHGDELHPTGAAELAAELGAHAVSHLEEVSNDGISALVTAGCVAILLPTTAFMLRLKQPPARTMIDAGVIVALGSDFNPNAYCLAMPVVMHLACVNLHLTMAEALVAATINAAHALGCSHRHGSIEQGKRGDLLIVKASRWEHLIYQLGCHADLIPYVVCKGDVVENRCPSYNAAL</sequence>
<dbReference type="Pfam" id="PF01979">
    <property type="entry name" value="Amidohydro_1"/>
    <property type="match status" value="1"/>
</dbReference>
<reference evidence="14" key="1">
    <citation type="submission" date="2025-08" db="UniProtKB">
        <authorList>
            <consortium name="Ensembl"/>
        </authorList>
    </citation>
    <scope>IDENTIFICATION</scope>
</reference>
<evidence type="ECO:0000259" key="13">
    <source>
        <dbReference type="Pfam" id="PF01979"/>
    </source>
</evidence>
<dbReference type="InterPro" id="IPR005920">
    <property type="entry name" value="HutI"/>
</dbReference>
<dbReference type="GeneTree" id="ENSGT00390000008645"/>
<feature type="domain" description="Amidohydrolase-related" evidence="13">
    <location>
        <begin position="184"/>
        <end position="316"/>
    </location>
</feature>
<dbReference type="InterPro" id="IPR006680">
    <property type="entry name" value="Amidohydro-rel"/>
</dbReference>
<keyword evidence="11" id="KW-0408">Iron</keyword>
<dbReference type="EC" id="3.5.2.7" evidence="5"/>
<keyword evidence="10" id="KW-0862">Zinc</keyword>
<dbReference type="SUPFAM" id="SSF51338">
    <property type="entry name" value="Composite domain of metallo-dependent hydrolases"/>
    <property type="match status" value="1"/>
</dbReference>
<dbReference type="UniPathway" id="UPA00379">
    <property type="reaction ID" value="UER00551"/>
</dbReference>
<comment type="cofactor">
    <cofactor evidence="2">
        <name>Fe(3+)</name>
        <dbReference type="ChEBI" id="CHEBI:29034"/>
    </cofactor>
</comment>
<evidence type="ECO:0000256" key="8">
    <source>
        <dbReference type="ARBA" id="ARBA00022801"/>
    </source>
</evidence>
<dbReference type="GO" id="GO:0019557">
    <property type="term" value="P:L-histidine catabolic process to glutamate and formate"/>
    <property type="evidence" value="ECO:0007669"/>
    <property type="project" value="UniProtKB-UniPathway"/>
</dbReference>
<comment type="similarity">
    <text evidence="4">Belongs to the metallo-dependent hydrolases superfamily. HutI family.</text>
</comment>
<dbReference type="NCBIfam" id="TIGR01224">
    <property type="entry name" value="hutI"/>
    <property type="match status" value="1"/>
</dbReference>